<dbReference type="GO" id="GO:0016787">
    <property type="term" value="F:hydrolase activity"/>
    <property type="evidence" value="ECO:0007669"/>
    <property type="project" value="UniProtKB-KW"/>
</dbReference>
<keyword evidence="6" id="KW-0694">RNA-binding</keyword>
<evidence type="ECO:0000313" key="11">
    <source>
        <dbReference type="Proteomes" id="UP000247152"/>
    </source>
</evidence>
<evidence type="ECO:0000256" key="2">
    <source>
        <dbReference type="ARBA" id="ARBA00022649"/>
    </source>
</evidence>
<accession>A0A317TYN9</accession>
<evidence type="ECO:0000313" key="9">
    <source>
        <dbReference type="EMBL" id="PWY55566.1"/>
    </source>
</evidence>
<comment type="similarity">
    <text evidence="1">Belongs to the HicA mRNA interferase family.</text>
</comment>
<dbReference type="GO" id="GO:0003729">
    <property type="term" value="F:mRNA binding"/>
    <property type="evidence" value="ECO:0007669"/>
    <property type="project" value="InterPro"/>
</dbReference>
<dbReference type="GO" id="GO:0004519">
    <property type="term" value="F:endonuclease activity"/>
    <property type="evidence" value="ECO:0007669"/>
    <property type="project" value="UniProtKB-KW"/>
</dbReference>
<dbReference type="Gene3D" id="3.30.920.30">
    <property type="entry name" value="Hypothetical protein"/>
    <property type="match status" value="1"/>
</dbReference>
<evidence type="ECO:0000256" key="3">
    <source>
        <dbReference type="ARBA" id="ARBA00022722"/>
    </source>
</evidence>
<dbReference type="Pfam" id="PF07927">
    <property type="entry name" value="HicA_toxin"/>
    <property type="match status" value="1"/>
</dbReference>
<dbReference type="EMBL" id="RZGX01000016">
    <property type="protein sequence ID" value="RUR21512.1"/>
    <property type="molecule type" value="Genomic_DNA"/>
</dbReference>
<evidence type="ECO:0000256" key="1">
    <source>
        <dbReference type="ARBA" id="ARBA00006620"/>
    </source>
</evidence>
<dbReference type="InterPro" id="IPR038570">
    <property type="entry name" value="HicA_sf"/>
</dbReference>
<sequence>MNRHQFIKHLENHDCKLHRHGSKHDIYINTINKLGISTVPRHVQINPNTARKICKDLLIPVFP</sequence>
<dbReference type="Proteomes" id="UP000287374">
    <property type="component" value="Unassembled WGS sequence"/>
</dbReference>
<keyword evidence="3" id="KW-0540">Nuclease</keyword>
<comment type="caution">
    <text evidence="8">The sequence shown here is derived from an EMBL/GenBank/DDBJ whole genome shotgun (WGS) entry which is preliminary data.</text>
</comment>
<protein>
    <submittedName>
        <fullName evidence="8">Addiction module toxin, HicA family</fullName>
    </submittedName>
    <submittedName>
        <fullName evidence="10">Type II toxin-antitoxin system HicA family toxin</fullName>
    </submittedName>
</protein>
<dbReference type="EMBL" id="QHJG01000031">
    <property type="protein sequence ID" value="PWY54621.1"/>
    <property type="molecule type" value="Genomic_DNA"/>
</dbReference>
<dbReference type="Proteomes" id="UP000247152">
    <property type="component" value="Unassembled WGS sequence"/>
</dbReference>
<evidence type="ECO:0000313" key="10">
    <source>
        <dbReference type="EMBL" id="RUR21512.1"/>
    </source>
</evidence>
<dbReference type="InterPro" id="IPR012933">
    <property type="entry name" value="HicA_mRNA_interferase"/>
</dbReference>
<dbReference type="OrthoDB" id="9799854at2"/>
<organism evidence="8 11">
    <name type="scientific">Legionella qingyii</name>
    <dbReference type="NCBI Taxonomy" id="2184757"/>
    <lineage>
        <taxon>Bacteria</taxon>
        <taxon>Pseudomonadati</taxon>
        <taxon>Pseudomonadota</taxon>
        <taxon>Gammaproteobacteria</taxon>
        <taxon>Legionellales</taxon>
        <taxon>Legionellaceae</taxon>
        <taxon>Legionella</taxon>
    </lineage>
</organism>
<reference evidence="10 12" key="2">
    <citation type="submission" date="2018-12" db="EMBL/GenBank/DDBJ databases">
        <title>Legionella sp,whole genome shotgun sequence.</title>
        <authorList>
            <person name="Wu H."/>
        </authorList>
    </citation>
    <scope>NUCLEOTIDE SEQUENCE [LARGE SCALE GENOMIC DNA]</scope>
    <source>
        <strain evidence="12">km489</strain>
        <strain evidence="10">Km489</strain>
    </source>
</reference>
<evidence type="ECO:0000256" key="6">
    <source>
        <dbReference type="ARBA" id="ARBA00022884"/>
    </source>
</evidence>
<keyword evidence="12" id="KW-1185">Reference proteome</keyword>
<evidence type="ECO:0000256" key="7">
    <source>
        <dbReference type="ARBA" id="ARBA00023016"/>
    </source>
</evidence>
<evidence type="ECO:0000256" key="4">
    <source>
        <dbReference type="ARBA" id="ARBA00022759"/>
    </source>
</evidence>
<keyword evidence="5" id="KW-0378">Hydrolase</keyword>
<evidence type="ECO:0000256" key="5">
    <source>
        <dbReference type="ARBA" id="ARBA00022801"/>
    </source>
</evidence>
<gene>
    <name evidence="9" type="ORF">DGG96_11335</name>
    <name evidence="8" type="ORF">DGG96_16395</name>
    <name evidence="10" type="ORF">ELY20_12290</name>
</gene>
<dbReference type="SUPFAM" id="SSF54786">
    <property type="entry name" value="YcfA/nrd intein domain"/>
    <property type="match status" value="1"/>
</dbReference>
<dbReference type="EMBL" id="QHJG01000017">
    <property type="protein sequence ID" value="PWY55566.1"/>
    <property type="molecule type" value="Genomic_DNA"/>
</dbReference>
<keyword evidence="7" id="KW-0346">Stress response</keyword>
<evidence type="ECO:0000313" key="8">
    <source>
        <dbReference type="EMBL" id="PWY54621.1"/>
    </source>
</evidence>
<name>A0A317TYN9_9GAMM</name>
<evidence type="ECO:0000313" key="12">
    <source>
        <dbReference type="Proteomes" id="UP000287374"/>
    </source>
</evidence>
<keyword evidence="4" id="KW-0255">Endonuclease</keyword>
<keyword evidence="2" id="KW-1277">Toxin-antitoxin system</keyword>
<dbReference type="AlphaFoldDB" id="A0A317TYN9"/>
<reference evidence="8 11" key="1">
    <citation type="submission" date="2018-05" db="EMBL/GenBank/DDBJ databases">
        <title>Legionella qingyii sp.nov., whole genome shotgun sequence.</title>
        <authorList>
            <person name="Wu H."/>
            <person name="Zhu Q."/>
            <person name="Hu C."/>
        </authorList>
    </citation>
    <scope>NUCLEOTIDE SEQUENCE [LARGE SCALE GENOMIC DNA]</scope>
    <source>
        <strain evidence="8 11">HEB18</strain>
    </source>
</reference>
<proteinExistence type="inferred from homology"/>